<accession>A0A2N5JAD2</accession>
<dbReference type="Pfam" id="PF17389">
    <property type="entry name" value="Bac_rhamnosid6H"/>
    <property type="match status" value="1"/>
</dbReference>
<evidence type="ECO:0000259" key="6">
    <source>
        <dbReference type="Pfam" id="PF17389"/>
    </source>
</evidence>
<evidence type="ECO:0000256" key="3">
    <source>
        <dbReference type="ARBA" id="ARBA00022801"/>
    </source>
</evidence>
<dbReference type="Pfam" id="PF17390">
    <property type="entry name" value="Bac_rhamnosid_C"/>
    <property type="match status" value="1"/>
</dbReference>
<evidence type="ECO:0000259" key="7">
    <source>
        <dbReference type="Pfam" id="PF17390"/>
    </source>
</evidence>
<evidence type="ECO:0000313" key="9">
    <source>
        <dbReference type="Proteomes" id="UP000235050"/>
    </source>
</evidence>
<dbReference type="EC" id="3.2.1.40" evidence="2"/>
<evidence type="ECO:0000259" key="4">
    <source>
        <dbReference type="Pfam" id="PF05592"/>
    </source>
</evidence>
<dbReference type="InterPro" id="IPR035398">
    <property type="entry name" value="Bac_rhamnosid_C"/>
</dbReference>
<feature type="domain" description="Alpha-L-rhamnosidase six-hairpin glycosidase" evidence="6">
    <location>
        <begin position="417"/>
        <end position="764"/>
    </location>
</feature>
<dbReference type="InterPro" id="IPR008902">
    <property type="entry name" value="Rhamnosid_concanavalin"/>
</dbReference>
<dbReference type="Gene3D" id="2.60.420.10">
    <property type="entry name" value="Maltose phosphorylase, domain 3"/>
    <property type="match status" value="1"/>
</dbReference>
<dbReference type="GO" id="GO:0005975">
    <property type="term" value="P:carbohydrate metabolic process"/>
    <property type="evidence" value="ECO:0007669"/>
    <property type="project" value="InterPro"/>
</dbReference>
<name>A0A2N5JAD2_9BIFI</name>
<evidence type="ECO:0000256" key="2">
    <source>
        <dbReference type="ARBA" id="ARBA00012652"/>
    </source>
</evidence>
<feature type="domain" description="Alpha-L-rhamnosidase C-terminal" evidence="7">
    <location>
        <begin position="766"/>
        <end position="835"/>
    </location>
</feature>
<evidence type="ECO:0000256" key="1">
    <source>
        <dbReference type="ARBA" id="ARBA00001445"/>
    </source>
</evidence>
<comment type="caution">
    <text evidence="8">The sequence shown here is derived from an EMBL/GenBank/DDBJ whole genome shotgun (WGS) entry which is preliminary data.</text>
</comment>
<dbReference type="InterPro" id="IPR035396">
    <property type="entry name" value="Bac_rhamnosid6H"/>
</dbReference>
<dbReference type="Gene3D" id="2.60.40.10">
    <property type="entry name" value="Immunoglobulins"/>
    <property type="match status" value="1"/>
</dbReference>
<dbReference type="InterPro" id="IPR013783">
    <property type="entry name" value="Ig-like_fold"/>
</dbReference>
<dbReference type="InterPro" id="IPR016007">
    <property type="entry name" value="Alpha_rhamnosid"/>
</dbReference>
<dbReference type="PIRSF" id="PIRSF010631">
    <property type="entry name" value="A-rhamnsds"/>
    <property type="match status" value="1"/>
</dbReference>
<dbReference type="EMBL" id="NMWU01000015">
    <property type="protein sequence ID" value="PLS31177.1"/>
    <property type="molecule type" value="Genomic_DNA"/>
</dbReference>
<keyword evidence="9" id="KW-1185">Reference proteome</keyword>
<dbReference type="SUPFAM" id="SSF48208">
    <property type="entry name" value="Six-hairpin glycosidases"/>
    <property type="match status" value="1"/>
</dbReference>
<dbReference type="InterPro" id="IPR008928">
    <property type="entry name" value="6-hairpin_glycosidase_sf"/>
</dbReference>
<proteinExistence type="predicted"/>
<evidence type="ECO:0000259" key="5">
    <source>
        <dbReference type="Pfam" id="PF08531"/>
    </source>
</evidence>
<gene>
    <name evidence="8" type="ORF">Uis1B_0921</name>
</gene>
<dbReference type="GO" id="GO:0030596">
    <property type="term" value="F:alpha-L-rhamnosidase activity"/>
    <property type="evidence" value="ECO:0007669"/>
    <property type="project" value="UniProtKB-EC"/>
</dbReference>
<feature type="domain" description="Bacterial alpha-L-rhamnosidase N-terminal" evidence="5">
    <location>
        <begin position="143"/>
        <end position="300"/>
    </location>
</feature>
<protein>
    <recommendedName>
        <fullName evidence="2">alpha-L-rhamnosidase</fullName>
        <ecNumber evidence="2">3.2.1.40</ecNumber>
    </recommendedName>
</protein>
<dbReference type="InterPro" id="IPR012341">
    <property type="entry name" value="6hp_glycosidase-like_sf"/>
</dbReference>
<dbReference type="Gene3D" id="2.60.120.260">
    <property type="entry name" value="Galactose-binding domain-like"/>
    <property type="match status" value="2"/>
</dbReference>
<dbReference type="PANTHER" id="PTHR33307">
    <property type="entry name" value="ALPHA-RHAMNOSIDASE (EUROFUNG)"/>
    <property type="match status" value="1"/>
</dbReference>
<dbReference type="Pfam" id="PF08531">
    <property type="entry name" value="Bac_rhamnosid_N"/>
    <property type="match status" value="1"/>
</dbReference>
<comment type="catalytic activity">
    <reaction evidence="1">
        <text>Hydrolysis of terminal non-reducing alpha-L-rhamnose residues in alpha-L-rhamnosides.</text>
        <dbReference type="EC" id="3.2.1.40"/>
    </reaction>
</comment>
<dbReference type="RefSeq" id="WP_207763380.1">
    <property type="nucleotide sequence ID" value="NZ_NMWU01000015.1"/>
</dbReference>
<dbReference type="Gene3D" id="1.50.10.10">
    <property type="match status" value="1"/>
</dbReference>
<feature type="domain" description="Alpha-L-rhamnosidase concanavalin-like" evidence="4">
    <location>
        <begin position="314"/>
        <end position="410"/>
    </location>
</feature>
<reference evidence="8 9" key="1">
    <citation type="submission" date="2017-07" db="EMBL/GenBank/DDBJ databases">
        <title>Bifidobacterium novel species.</title>
        <authorList>
            <person name="Lugli G.A."/>
            <person name="Milani C."/>
            <person name="Duranti S."/>
            <person name="Mangifesta M."/>
        </authorList>
    </citation>
    <scope>NUCLEOTIDE SEQUENCE [LARGE SCALE GENOMIC DNA]</scope>
    <source>
        <strain evidence="9">Uis1B</strain>
    </source>
</reference>
<evidence type="ECO:0000313" key="8">
    <source>
        <dbReference type="EMBL" id="PLS31177.1"/>
    </source>
</evidence>
<dbReference type="Proteomes" id="UP000235050">
    <property type="component" value="Unassembled WGS sequence"/>
</dbReference>
<sequence length="861" mass="95162">MNSQGIVYDLSFEHQTPGDCLGIGYAAPRLSWKIRSSSPFRQTAYQVEVSFDGGDRRTLTVEGDRQVLVPWPVEPLRSRQRAVVRVRVAGEIDGWGPWSSPAAVEAGLLHERDWTARFITPEGIADLDQPAPELFHTFHVKDRVMSARLYITAHGVFRATINGRVVTDSVLDPGWTSYPHRLRYRTLDVTDLIRSGENTISSLVGDGWYRGYLKWESRRAHYGSRLALCAQLEITTESGKRITVGTDEEWRARSSAVVSADLYNGTIIDYRVDLDDSPIMPVRVVESGTERLVAPDGPSILPVGTMRAQRIWKSPSGKTLVDFGQNAVGWVRLHVRGLAPDGIVTVRHAEVLEHDELGVRPLRAAKATDTYILDGPDPRTLEPVFTLHGFRYAEVTGIDDLMIDDVEFVVVGTALSRIGWFVCSNDLLNRLHDNVVWSTRSNFIDIPTDCPQRDERLGWTGDIQVFSPTALELFDVSGLLVGWLKDLAAEQYPDGGVPHVIPNPTFLEHDPAACAWGDAAVVVPWNIYLSTGDDGILKRQLPSMTAWVDRVNELAGDNHLWQGGFQFGDWLDPTAPPDEPGKAKADPDVVATGCFARCAQIVADAAEAIGEKAISVRYGMLAALIRDAFVEAYVDDDGRIASDAQTVYALSLQWGLLADDRQRDGAGRRLAALVREGGFHIGTGFVGTPLLCDALTEAGYPDLAWRLLNQTECPSWLYPVTMGATTIWERWDSMLPDGTINPGEMTSFNHYSLGAVVDWMNRCIAGLAPEAPGYRRIRVAPHCFEGLDYVSAHHDCPYGRIAVDWRRTGDGIELRVNVPVGVTAQVRLPGSDETEEPIIVGNGEWVWHTRSGRVIVSRPCS</sequence>
<keyword evidence="3" id="KW-0378">Hydrolase</keyword>
<dbReference type="AlphaFoldDB" id="A0A2N5JAD2"/>
<dbReference type="InterPro" id="IPR013737">
    <property type="entry name" value="Bac_rhamnosid_N"/>
</dbReference>
<dbReference type="Pfam" id="PF05592">
    <property type="entry name" value="Bac_rhamnosid"/>
    <property type="match status" value="1"/>
</dbReference>
<dbReference type="PANTHER" id="PTHR33307:SF6">
    <property type="entry name" value="ALPHA-RHAMNOSIDASE (EUROFUNG)-RELATED"/>
    <property type="match status" value="1"/>
</dbReference>
<organism evidence="8 9">
    <name type="scientific">Bifidobacterium margollesii</name>
    <dbReference type="NCBI Taxonomy" id="2020964"/>
    <lineage>
        <taxon>Bacteria</taxon>
        <taxon>Bacillati</taxon>
        <taxon>Actinomycetota</taxon>
        <taxon>Actinomycetes</taxon>
        <taxon>Bifidobacteriales</taxon>
        <taxon>Bifidobacteriaceae</taxon>
        <taxon>Bifidobacterium</taxon>
    </lineage>
</organism>
<dbReference type="Pfam" id="PF25788">
    <property type="entry name" value="Ig_Rha78A_N"/>
    <property type="match status" value="1"/>
</dbReference>